<reference evidence="1" key="1">
    <citation type="submission" date="2022-04" db="EMBL/GenBank/DDBJ databases">
        <title>Chromosome-scale genome assembly of Holotrichia oblita Faldermann.</title>
        <authorList>
            <person name="Rongchong L."/>
        </authorList>
    </citation>
    <scope>NUCLEOTIDE SEQUENCE</scope>
    <source>
        <strain evidence="1">81SQS9</strain>
    </source>
</reference>
<gene>
    <name evidence="1" type="ORF">MML48_7g00001403</name>
</gene>
<dbReference type="EMBL" id="CM043021">
    <property type="protein sequence ID" value="KAI4458387.1"/>
    <property type="molecule type" value="Genomic_DNA"/>
</dbReference>
<organism evidence="1 2">
    <name type="scientific">Holotrichia oblita</name>
    <name type="common">Chafer beetle</name>
    <dbReference type="NCBI Taxonomy" id="644536"/>
    <lineage>
        <taxon>Eukaryota</taxon>
        <taxon>Metazoa</taxon>
        <taxon>Ecdysozoa</taxon>
        <taxon>Arthropoda</taxon>
        <taxon>Hexapoda</taxon>
        <taxon>Insecta</taxon>
        <taxon>Pterygota</taxon>
        <taxon>Neoptera</taxon>
        <taxon>Endopterygota</taxon>
        <taxon>Coleoptera</taxon>
        <taxon>Polyphaga</taxon>
        <taxon>Scarabaeiformia</taxon>
        <taxon>Scarabaeidae</taxon>
        <taxon>Melolonthinae</taxon>
        <taxon>Holotrichia</taxon>
    </lineage>
</organism>
<accession>A0ACB9SV49</accession>
<proteinExistence type="predicted"/>
<protein>
    <submittedName>
        <fullName evidence="1">Egf-like domain-containing protein</fullName>
    </submittedName>
</protein>
<evidence type="ECO:0000313" key="2">
    <source>
        <dbReference type="Proteomes" id="UP001056778"/>
    </source>
</evidence>
<sequence>MLIYSRKVSALSTAIKLSTMASGPPGPPGQPGPPGPQGPRGFTGNADASNAVHGNQDYTYSLLDSGFVPLQGEGEAYCRCRRGAQGEIGAPGIRGPKGDRGNRGPRGLKGEAGSIDVILLLLADIRFDVVHLQNKVYANGEKPPKYDFQIALQNKSQKDKDRLERQHQLLQGYVSPAAESTSIKSGAIRAAHASSPETYSVEEFVDNTFAVPDDDYTYDEDETSALTNNLNNDYYYDSN</sequence>
<evidence type="ECO:0000313" key="1">
    <source>
        <dbReference type="EMBL" id="KAI4458387.1"/>
    </source>
</evidence>
<name>A0ACB9SV49_HOLOL</name>
<keyword evidence="2" id="KW-1185">Reference proteome</keyword>
<comment type="caution">
    <text evidence="1">The sequence shown here is derived from an EMBL/GenBank/DDBJ whole genome shotgun (WGS) entry which is preliminary data.</text>
</comment>
<dbReference type="Proteomes" id="UP001056778">
    <property type="component" value="Chromosome 7"/>
</dbReference>